<dbReference type="InterPro" id="IPR050434">
    <property type="entry name" value="Glycosyl_hydrlase_28"/>
</dbReference>
<feature type="chain" id="PRO_5040226102" description="endo-polygalacturonase" evidence="14">
    <location>
        <begin position="19"/>
        <end position="366"/>
    </location>
</feature>
<dbReference type="OrthoDB" id="1546079at2759"/>
<keyword evidence="9" id="KW-0325">Glycoprotein</keyword>
<dbReference type="PANTHER" id="PTHR31884">
    <property type="entry name" value="POLYGALACTURONASE"/>
    <property type="match status" value="1"/>
</dbReference>
<gene>
    <name evidence="15" type="ORF">CEUTPL_LOCUS5210</name>
</gene>
<name>A0A9N9ML95_9CUCU</name>
<dbReference type="InterPro" id="IPR000743">
    <property type="entry name" value="Glyco_hydro_28"/>
</dbReference>
<keyword evidence="8" id="KW-1015">Disulfide bond</keyword>
<evidence type="ECO:0000256" key="13">
    <source>
        <dbReference type="RuleBase" id="RU361169"/>
    </source>
</evidence>
<evidence type="ECO:0000256" key="6">
    <source>
        <dbReference type="ARBA" id="ARBA00022737"/>
    </source>
</evidence>
<evidence type="ECO:0000256" key="12">
    <source>
        <dbReference type="ARBA" id="ARBA00034074"/>
    </source>
</evidence>
<evidence type="ECO:0000256" key="3">
    <source>
        <dbReference type="ARBA" id="ARBA00012736"/>
    </source>
</evidence>
<feature type="signal peptide" evidence="14">
    <location>
        <begin position="1"/>
        <end position="18"/>
    </location>
</feature>
<reference evidence="15" key="1">
    <citation type="submission" date="2022-01" db="EMBL/GenBank/DDBJ databases">
        <authorList>
            <person name="King R."/>
        </authorList>
    </citation>
    <scope>NUCLEOTIDE SEQUENCE</scope>
</reference>
<evidence type="ECO:0000256" key="8">
    <source>
        <dbReference type="ARBA" id="ARBA00023157"/>
    </source>
</evidence>
<protein>
    <recommendedName>
        <fullName evidence="3">endo-polygalacturonase</fullName>
        <ecNumber evidence="3">3.2.1.15</ecNumber>
    </recommendedName>
</protein>
<dbReference type="GO" id="GO:0071555">
    <property type="term" value="P:cell wall organization"/>
    <property type="evidence" value="ECO:0007669"/>
    <property type="project" value="UniProtKB-KW"/>
</dbReference>
<accession>A0A9N9ML95</accession>
<dbReference type="Gene3D" id="2.160.20.10">
    <property type="entry name" value="Single-stranded right-handed beta-helix, Pectin lyase-like"/>
    <property type="match status" value="1"/>
</dbReference>
<keyword evidence="16" id="KW-1185">Reference proteome</keyword>
<dbReference type="Proteomes" id="UP001152799">
    <property type="component" value="Chromosome 2"/>
</dbReference>
<dbReference type="GO" id="GO:0004650">
    <property type="term" value="F:polygalacturonase activity"/>
    <property type="evidence" value="ECO:0007669"/>
    <property type="project" value="UniProtKB-EC"/>
</dbReference>
<evidence type="ECO:0000256" key="14">
    <source>
        <dbReference type="SAM" id="SignalP"/>
    </source>
</evidence>
<dbReference type="InterPro" id="IPR011050">
    <property type="entry name" value="Pectin_lyase_fold/virulence"/>
</dbReference>
<dbReference type="InterPro" id="IPR006626">
    <property type="entry name" value="PbH1"/>
</dbReference>
<dbReference type="EMBL" id="OU892278">
    <property type="protein sequence ID" value="CAG9764575.1"/>
    <property type="molecule type" value="Genomic_DNA"/>
</dbReference>
<dbReference type="PANTHER" id="PTHR31884:SF9">
    <property type="entry name" value="ENDOPOLYGALACTURONASE D-RELATED"/>
    <property type="match status" value="1"/>
</dbReference>
<dbReference type="EC" id="3.2.1.15" evidence="3"/>
<evidence type="ECO:0000256" key="7">
    <source>
        <dbReference type="ARBA" id="ARBA00022801"/>
    </source>
</evidence>
<dbReference type="GO" id="GO:0045490">
    <property type="term" value="P:pectin catabolic process"/>
    <property type="evidence" value="ECO:0007669"/>
    <property type="project" value="TreeGrafter"/>
</dbReference>
<dbReference type="Pfam" id="PF00295">
    <property type="entry name" value="Glyco_hydro_28"/>
    <property type="match status" value="1"/>
</dbReference>
<keyword evidence="11" id="KW-0961">Cell wall biogenesis/degradation</keyword>
<evidence type="ECO:0000256" key="5">
    <source>
        <dbReference type="ARBA" id="ARBA00022729"/>
    </source>
</evidence>
<comment type="catalytic activity">
    <reaction evidence="12">
        <text>(1,4-alpha-D-galacturonosyl)n+m + H2O = (1,4-alpha-D-galacturonosyl)n + (1,4-alpha-D-galacturonosyl)m.</text>
        <dbReference type="EC" id="3.2.1.15"/>
    </reaction>
</comment>
<evidence type="ECO:0000256" key="9">
    <source>
        <dbReference type="ARBA" id="ARBA00023180"/>
    </source>
</evidence>
<keyword evidence="10 13" id="KW-0326">Glycosidase</keyword>
<dbReference type="SMART" id="SM00710">
    <property type="entry name" value="PbH1"/>
    <property type="match status" value="5"/>
</dbReference>
<evidence type="ECO:0000256" key="4">
    <source>
        <dbReference type="ARBA" id="ARBA00022525"/>
    </source>
</evidence>
<sequence>MNLLLVGLLAILPISLKADTCIVQHYLDIPEAIQKCTILILDNLDIPGGEPLRLPLRDGQRLYFRGTTTFGYAVWDGPLVVINGTNVAIEGETGAVLDGQGPLYWDGLGEWGSLKPKFFTIQLHNSSMKGINILNSPVHCVLLADSSDVVLSEWNIDNGAGDPSVAGNDRAGHNTDGFDVWNGTNIKIKNSIVTNQDDCVAIRCGNGIVIDDLTCYGGHGLSISVGFSNESIAQNTLRNVAVMNSVLMGGQNGIHIKTHVDGGLGVIENVTYSNIVLHGLGSYGINIQQNYRNLPGNSSSFPSEATNNIPIKNLQLIDISGTLEDKAVPYYIFCAEAGCFDWTFSKVLLKGGHNSTCNFEPDNFVC</sequence>
<dbReference type="SUPFAM" id="SSF51126">
    <property type="entry name" value="Pectin lyase-like"/>
    <property type="match status" value="1"/>
</dbReference>
<organism evidence="15 16">
    <name type="scientific">Ceutorhynchus assimilis</name>
    <name type="common">cabbage seed weevil</name>
    <dbReference type="NCBI Taxonomy" id="467358"/>
    <lineage>
        <taxon>Eukaryota</taxon>
        <taxon>Metazoa</taxon>
        <taxon>Ecdysozoa</taxon>
        <taxon>Arthropoda</taxon>
        <taxon>Hexapoda</taxon>
        <taxon>Insecta</taxon>
        <taxon>Pterygota</taxon>
        <taxon>Neoptera</taxon>
        <taxon>Endopterygota</taxon>
        <taxon>Coleoptera</taxon>
        <taxon>Polyphaga</taxon>
        <taxon>Cucujiformia</taxon>
        <taxon>Curculionidae</taxon>
        <taxon>Ceutorhynchinae</taxon>
        <taxon>Ceutorhynchus</taxon>
    </lineage>
</organism>
<evidence type="ECO:0000256" key="1">
    <source>
        <dbReference type="ARBA" id="ARBA00004613"/>
    </source>
</evidence>
<evidence type="ECO:0000256" key="2">
    <source>
        <dbReference type="ARBA" id="ARBA00008834"/>
    </source>
</evidence>
<evidence type="ECO:0000256" key="10">
    <source>
        <dbReference type="ARBA" id="ARBA00023295"/>
    </source>
</evidence>
<keyword evidence="4" id="KW-0964">Secreted</keyword>
<evidence type="ECO:0000313" key="16">
    <source>
        <dbReference type="Proteomes" id="UP001152799"/>
    </source>
</evidence>
<keyword evidence="5 14" id="KW-0732">Signal</keyword>
<keyword evidence="6" id="KW-0677">Repeat</keyword>
<comment type="subcellular location">
    <subcellularLocation>
        <location evidence="1">Secreted</location>
    </subcellularLocation>
</comment>
<evidence type="ECO:0000313" key="15">
    <source>
        <dbReference type="EMBL" id="CAG9764575.1"/>
    </source>
</evidence>
<keyword evidence="7 13" id="KW-0378">Hydrolase</keyword>
<comment type="similarity">
    <text evidence="2 13">Belongs to the glycosyl hydrolase 28 family.</text>
</comment>
<dbReference type="InterPro" id="IPR012334">
    <property type="entry name" value="Pectin_lyas_fold"/>
</dbReference>
<dbReference type="GO" id="GO:0005576">
    <property type="term" value="C:extracellular region"/>
    <property type="evidence" value="ECO:0007669"/>
    <property type="project" value="UniProtKB-SubCell"/>
</dbReference>
<proteinExistence type="inferred from homology"/>
<evidence type="ECO:0000256" key="11">
    <source>
        <dbReference type="ARBA" id="ARBA00023316"/>
    </source>
</evidence>
<dbReference type="AlphaFoldDB" id="A0A9N9ML95"/>